<dbReference type="InterPro" id="IPR029058">
    <property type="entry name" value="AB_hydrolase_fold"/>
</dbReference>
<organism evidence="1 2">
    <name type="scientific">Piscinibacter gummiphilus</name>
    <dbReference type="NCBI Taxonomy" id="946333"/>
    <lineage>
        <taxon>Bacteria</taxon>
        <taxon>Pseudomonadati</taxon>
        <taxon>Pseudomonadota</taxon>
        <taxon>Betaproteobacteria</taxon>
        <taxon>Burkholderiales</taxon>
        <taxon>Sphaerotilaceae</taxon>
        <taxon>Piscinibacter</taxon>
    </lineage>
</organism>
<protein>
    <submittedName>
        <fullName evidence="1">Uncharacterized protein</fullName>
    </submittedName>
</protein>
<dbReference type="RefSeq" id="WP_085752362.1">
    <property type="nucleotide sequence ID" value="NZ_BSPR01000006.1"/>
</dbReference>
<reference evidence="1 2" key="1">
    <citation type="submission" date="2016-04" db="EMBL/GenBank/DDBJ databases">
        <title>Complete genome sequence of natural rubber-degrading, novel Gram-negative bacterium, Rhizobacter gummiphilus strain NS21.</title>
        <authorList>
            <person name="Tabata M."/>
            <person name="Kasai D."/>
            <person name="Fukuda M."/>
        </authorList>
    </citation>
    <scope>NUCLEOTIDE SEQUENCE [LARGE SCALE GENOMIC DNA]</scope>
    <source>
        <strain evidence="1 2">NS21</strain>
    </source>
</reference>
<name>A0A1W6LCS9_9BURK</name>
<dbReference type="EMBL" id="CP015118">
    <property type="protein sequence ID" value="ARN22064.1"/>
    <property type="molecule type" value="Genomic_DNA"/>
</dbReference>
<proteinExistence type="predicted"/>
<dbReference type="AlphaFoldDB" id="A0A1W6LCS9"/>
<dbReference type="Pfam" id="PF05057">
    <property type="entry name" value="DUF676"/>
    <property type="match status" value="1"/>
</dbReference>
<gene>
    <name evidence="1" type="ORF">A4W93_20375</name>
</gene>
<dbReference type="STRING" id="946333.A4W93_20375"/>
<keyword evidence="2" id="KW-1185">Reference proteome</keyword>
<dbReference type="OrthoDB" id="3663240at2"/>
<accession>A0A1W6LCS9</accession>
<dbReference type="SUPFAM" id="SSF53474">
    <property type="entry name" value="alpha/beta-Hydrolases"/>
    <property type="match status" value="1"/>
</dbReference>
<evidence type="ECO:0000313" key="1">
    <source>
        <dbReference type="EMBL" id="ARN22064.1"/>
    </source>
</evidence>
<sequence length="409" mass="44133">MLWTAACLLAGCGRMMSLKQELQDYDQNVMRVQVELVAPDCSDCTIVVVITGPDGEAVSYRVFERGGSFDFMASRRAKGLFAFLDRNANLGFDGDELSARHTWPADGDTSAPVRLSLAPGAPGAAVATAQHLFALRNQVVAGVPVQLAKETRLGDARFSAENAALGVWQPLTFMRRELAGIYFLEPYSPHKTPVLFVHGIFGNPRDFEPLIAGLDREKYQPWVLYYPSGLELQVLGSGALTMLNRLWAEYRFQDLHLVAHSMGGLVTRAMLKTCHDAHGCGYVRSYTSISSPFGGMEAAHVGVAYAPVVVPVWRDLDPASPFLEGLFATPLPEGVPHHMMFGYLNTSTLSHASSDGTVPVASQLRPAAQAQASSVLGLDETHMSILAAKATSARLAEILAGADATRASR</sequence>
<dbReference type="Gene3D" id="3.40.50.1820">
    <property type="entry name" value="alpha/beta hydrolase"/>
    <property type="match status" value="1"/>
</dbReference>
<dbReference type="KEGG" id="rgu:A4W93_20375"/>
<dbReference type="Proteomes" id="UP000193427">
    <property type="component" value="Chromosome"/>
</dbReference>
<evidence type="ECO:0000313" key="2">
    <source>
        <dbReference type="Proteomes" id="UP000193427"/>
    </source>
</evidence>
<dbReference type="InterPro" id="IPR007751">
    <property type="entry name" value="DUF676_lipase-like"/>
</dbReference>